<proteinExistence type="predicted"/>
<reference evidence="2" key="1">
    <citation type="journal article" date="2022" name="Mol. Ecol. Resour.">
        <title>The genomes of chicory, endive, great burdock and yacon provide insights into Asteraceae palaeo-polyploidization history and plant inulin production.</title>
        <authorList>
            <person name="Fan W."/>
            <person name="Wang S."/>
            <person name="Wang H."/>
            <person name="Wang A."/>
            <person name="Jiang F."/>
            <person name="Liu H."/>
            <person name="Zhao H."/>
            <person name="Xu D."/>
            <person name="Zhang Y."/>
        </authorList>
    </citation>
    <scope>NUCLEOTIDE SEQUENCE [LARGE SCALE GENOMIC DNA]</scope>
    <source>
        <strain evidence="2">cv. Yunnan</strain>
    </source>
</reference>
<evidence type="ECO:0000313" key="1">
    <source>
        <dbReference type="EMBL" id="KAI3776176.1"/>
    </source>
</evidence>
<dbReference type="EMBL" id="CM042032">
    <property type="protein sequence ID" value="KAI3776176.1"/>
    <property type="molecule type" value="Genomic_DNA"/>
</dbReference>
<organism evidence="1 2">
    <name type="scientific">Smallanthus sonchifolius</name>
    <dbReference type="NCBI Taxonomy" id="185202"/>
    <lineage>
        <taxon>Eukaryota</taxon>
        <taxon>Viridiplantae</taxon>
        <taxon>Streptophyta</taxon>
        <taxon>Embryophyta</taxon>
        <taxon>Tracheophyta</taxon>
        <taxon>Spermatophyta</taxon>
        <taxon>Magnoliopsida</taxon>
        <taxon>eudicotyledons</taxon>
        <taxon>Gunneridae</taxon>
        <taxon>Pentapetalae</taxon>
        <taxon>asterids</taxon>
        <taxon>campanulids</taxon>
        <taxon>Asterales</taxon>
        <taxon>Asteraceae</taxon>
        <taxon>Asteroideae</taxon>
        <taxon>Heliantheae alliance</taxon>
        <taxon>Millerieae</taxon>
        <taxon>Smallanthus</taxon>
    </lineage>
</organism>
<evidence type="ECO:0000313" key="2">
    <source>
        <dbReference type="Proteomes" id="UP001056120"/>
    </source>
</evidence>
<keyword evidence="2" id="KW-1185">Reference proteome</keyword>
<gene>
    <name evidence="1" type="ORF">L1987_45947</name>
</gene>
<name>A0ACB9FZD2_9ASTR</name>
<comment type="caution">
    <text evidence="1">The sequence shown here is derived from an EMBL/GenBank/DDBJ whole genome shotgun (WGS) entry which is preliminary data.</text>
</comment>
<sequence length="93" mass="10329">MIAPQSPGGSLQVEWKFHSNPFNGSPKEMGANGISIKGAMTTEHANKANSENRLLSQVTEREILTAELSSHSRCQLHDRTTMRRDTDRLPSHT</sequence>
<accession>A0ACB9FZD2</accession>
<protein>
    <submittedName>
        <fullName evidence="1">Uncharacterized protein</fullName>
    </submittedName>
</protein>
<dbReference type="Proteomes" id="UP001056120">
    <property type="component" value="Linkage Group LG15"/>
</dbReference>
<reference evidence="1 2" key="2">
    <citation type="journal article" date="2022" name="Mol. Ecol. Resour.">
        <title>The genomes of chicory, endive, great burdock and yacon provide insights into Asteraceae paleo-polyploidization history and plant inulin production.</title>
        <authorList>
            <person name="Fan W."/>
            <person name="Wang S."/>
            <person name="Wang H."/>
            <person name="Wang A."/>
            <person name="Jiang F."/>
            <person name="Liu H."/>
            <person name="Zhao H."/>
            <person name="Xu D."/>
            <person name="Zhang Y."/>
        </authorList>
    </citation>
    <scope>NUCLEOTIDE SEQUENCE [LARGE SCALE GENOMIC DNA]</scope>
    <source>
        <strain evidence="2">cv. Yunnan</strain>
        <tissue evidence="1">Leaves</tissue>
    </source>
</reference>